<keyword evidence="1" id="KW-0677">Repeat</keyword>
<keyword evidence="4" id="KW-1185">Reference proteome</keyword>
<dbReference type="EMBL" id="JAGSOY010000344">
    <property type="protein sequence ID" value="MBU2714517.1"/>
    <property type="molecule type" value="Genomic_DNA"/>
</dbReference>
<evidence type="ECO:0000259" key="2">
    <source>
        <dbReference type="Pfam" id="PF25023"/>
    </source>
</evidence>
<proteinExistence type="predicted"/>
<dbReference type="Pfam" id="PF05593">
    <property type="entry name" value="RHS_repeat"/>
    <property type="match status" value="1"/>
</dbReference>
<accession>A0ABS5ZKB1</accession>
<reference evidence="3 4" key="1">
    <citation type="submission" date="2021-04" db="EMBL/GenBank/DDBJ databases">
        <authorList>
            <person name="Pira H."/>
            <person name="Risdian C."/>
            <person name="Wink J."/>
        </authorList>
    </citation>
    <scope>NUCLEOTIDE SEQUENCE [LARGE SCALE GENOMIC DNA]</scope>
    <source>
        <strain evidence="3 4">WH53</strain>
    </source>
</reference>
<feature type="domain" description="Teneurin-like YD-shell" evidence="2">
    <location>
        <begin position="7"/>
        <end position="87"/>
    </location>
</feature>
<protein>
    <submittedName>
        <fullName evidence="3">RHS repeat protein</fullName>
    </submittedName>
</protein>
<dbReference type="RefSeq" id="WP_215822828.1">
    <property type="nucleotide sequence ID" value="NZ_JAGSOY010000344.1"/>
</dbReference>
<dbReference type="Pfam" id="PF25023">
    <property type="entry name" value="TEN_YD-shell"/>
    <property type="match status" value="1"/>
</dbReference>
<name>A0ABS5ZKB1_9GAMM</name>
<evidence type="ECO:0000313" key="3">
    <source>
        <dbReference type="EMBL" id="MBU2714517.1"/>
    </source>
</evidence>
<dbReference type="Gene3D" id="2.180.10.10">
    <property type="entry name" value="RHS repeat-associated core"/>
    <property type="match status" value="1"/>
</dbReference>
<organism evidence="3 4">
    <name type="scientific">Zooshikella harenae</name>
    <dbReference type="NCBI Taxonomy" id="2827238"/>
    <lineage>
        <taxon>Bacteria</taxon>
        <taxon>Pseudomonadati</taxon>
        <taxon>Pseudomonadota</taxon>
        <taxon>Gammaproteobacteria</taxon>
        <taxon>Oceanospirillales</taxon>
        <taxon>Zooshikellaceae</taxon>
        <taxon>Zooshikella</taxon>
    </lineage>
</organism>
<dbReference type="NCBIfam" id="TIGR01643">
    <property type="entry name" value="YD_repeat_2x"/>
    <property type="match status" value="1"/>
</dbReference>
<dbReference type="InterPro" id="IPR031325">
    <property type="entry name" value="RHS_repeat"/>
</dbReference>
<feature type="non-terminal residue" evidence="3">
    <location>
        <position position="1"/>
    </location>
</feature>
<gene>
    <name evidence="3" type="ORF">KCG35_26040</name>
</gene>
<comment type="caution">
    <text evidence="3">The sequence shown here is derived from an EMBL/GenBank/DDBJ whole genome shotgun (WGS) entry which is preliminary data.</text>
</comment>
<sequence>ENTLVLDFDSLHQLVKATLNDTASVSYEYDEQQRLVTTTFPDQSTRQFLYENTDFPYYLTGVMDGKGNQAITWTYDSAGRATVSERADDNEKYVFEYHDNQTTVTNPLGKKTTYTFENFYGIKKVVRVEGHASSNCTAANKSYTYFDNGLLKSKTDWKGVITSYEYNDRGLLTREVVANGTTDEQTILTEWHQTLRLPTRITEANRTT</sequence>
<evidence type="ECO:0000256" key="1">
    <source>
        <dbReference type="ARBA" id="ARBA00022737"/>
    </source>
</evidence>
<dbReference type="Proteomes" id="UP000690515">
    <property type="component" value="Unassembled WGS sequence"/>
</dbReference>
<evidence type="ECO:0000313" key="4">
    <source>
        <dbReference type="Proteomes" id="UP000690515"/>
    </source>
</evidence>
<feature type="non-terminal residue" evidence="3">
    <location>
        <position position="208"/>
    </location>
</feature>
<dbReference type="InterPro" id="IPR006530">
    <property type="entry name" value="YD"/>
</dbReference>
<dbReference type="InterPro" id="IPR056823">
    <property type="entry name" value="TEN-like_YD-shell"/>
</dbReference>